<dbReference type="AlphaFoldDB" id="A0A6J7R395"/>
<sequence length="343" mass="37255">MARAQQMVGPLFVEGDGAAHVGADLGVGNDALVIPTVTLLRPDVTRSHAHEDDRGLCAGIHVLLELLDLFEIFRDGGDESADRQVLGPNRHEAGVGDDTEAVVPECDRQQIRRARAAGRCRPKITQHEDEGDREQRHGTDERAPDELVAGESRLRLATLVVGEGLLVGRCRRGEFVTVLDDLYIGHELLGPLNRAGPDEKDCCTEGETEHEGAGTDISEYRNVDRRGLVDRDVRDDEGDGEEHRQQEHGGDLPLGPPCRLGIGVGHAKGMRDVGNRGVAQAFRLAAVRIVRGDVAHRALIPIQMAAPMRAAKTAVQRNRPSVTGPSRPRERPPGFDATWSSLT</sequence>
<feature type="region of interest" description="Disordered" evidence="1">
    <location>
        <begin position="117"/>
        <end position="144"/>
    </location>
</feature>
<evidence type="ECO:0000256" key="1">
    <source>
        <dbReference type="SAM" id="MobiDB-lite"/>
    </source>
</evidence>
<name>A0A6J7R395_9ZZZZ</name>
<gene>
    <name evidence="2" type="ORF">UFOPK4061_01425</name>
</gene>
<protein>
    <submittedName>
        <fullName evidence="2">Unannotated protein</fullName>
    </submittedName>
</protein>
<feature type="region of interest" description="Disordered" evidence="1">
    <location>
        <begin position="197"/>
        <end position="257"/>
    </location>
</feature>
<evidence type="ECO:0000313" key="2">
    <source>
        <dbReference type="EMBL" id="CAB5021514.1"/>
    </source>
</evidence>
<reference evidence="2" key="1">
    <citation type="submission" date="2020-05" db="EMBL/GenBank/DDBJ databases">
        <authorList>
            <person name="Chiriac C."/>
            <person name="Salcher M."/>
            <person name="Ghai R."/>
            <person name="Kavagutti S V."/>
        </authorList>
    </citation>
    <scope>NUCLEOTIDE SEQUENCE</scope>
</reference>
<feature type="compositionally biased region" description="Basic and acidic residues" evidence="1">
    <location>
        <begin position="125"/>
        <end position="144"/>
    </location>
</feature>
<accession>A0A6J7R395</accession>
<feature type="compositionally biased region" description="Basic and acidic residues" evidence="1">
    <location>
        <begin position="197"/>
        <end position="234"/>
    </location>
</feature>
<proteinExistence type="predicted"/>
<feature type="compositionally biased region" description="Basic and acidic residues" evidence="1">
    <location>
        <begin position="241"/>
        <end position="250"/>
    </location>
</feature>
<feature type="region of interest" description="Disordered" evidence="1">
    <location>
        <begin position="311"/>
        <end position="343"/>
    </location>
</feature>
<feature type="compositionally biased region" description="Polar residues" evidence="1">
    <location>
        <begin position="315"/>
        <end position="324"/>
    </location>
</feature>
<organism evidence="2">
    <name type="scientific">freshwater metagenome</name>
    <dbReference type="NCBI Taxonomy" id="449393"/>
    <lineage>
        <taxon>unclassified sequences</taxon>
        <taxon>metagenomes</taxon>
        <taxon>ecological metagenomes</taxon>
    </lineage>
</organism>
<dbReference type="EMBL" id="CAFBPD010000267">
    <property type="protein sequence ID" value="CAB5021514.1"/>
    <property type="molecule type" value="Genomic_DNA"/>
</dbReference>